<keyword evidence="3" id="KW-0472">Membrane</keyword>
<evidence type="ECO:0000256" key="3">
    <source>
        <dbReference type="ARBA" id="ARBA00023136"/>
    </source>
</evidence>
<dbReference type="EMBL" id="LSDN01000005">
    <property type="protein sequence ID" value="KXB81896.1"/>
    <property type="molecule type" value="Genomic_DNA"/>
</dbReference>
<proteinExistence type="predicted"/>
<name>A0AB34X1N5_9ACTO</name>
<dbReference type="Proteomes" id="UP000070572">
    <property type="component" value="Unassembled WGS sequence"/>
</dbReference>
<keyword evidence="5" id="KW-0449">Lipoprotein</keyword>
<gene>
    <name evidence="7" type="ORF">HMPREF1862_00326</name>
</gene>
<keyword evidence="4" id="KW-0564">Palmitate</keyword>
<dbReference type="SUPFAM" id="SSF53850">
    <property type="entry name" value="Periplasmic binding protein-like II"/>
    <property type="match status" value="1"/>
</dbReference>
<dbReference type="InterPro" id="IPR050490">
    <property type="entry name" value="Bact_solute-bd_prot1"/>
</dbReference>
<dbReference type="InterPro" id="IPR006059">
    <property type="entry name" value="SBP"/>
</dbReference>
<evidence type="ECO:0000256" key="5">
    <source>
        <dbReference type="ARBA" id="ARBA00023288"/>
    </source>
</evidence>
<sequence>MKHWYRAVAITAMAALSVGALSACAPQKSSGSSDQQTADVVTDISKLPKQTLTVWDQESRGGQNEQMEKLNKKFQEKYPNIQIKRVSKSYDDLTTTLALALSGDEGPDVAQTDNARSMMGKFVSAKQLVSLEPWAKAYGWDKNYSADILNYARYSADGKDFGTGNLYGLPQVGESVGIYYAPSELKKYGLEAPKTWEEFTKELQTIKDKGGTPLMLGNVEQWPGIHVWGVVEGANEKANTIRTLGFGNKGASWITEGNTKAAETLANWAKRGYFNEGFNGLDYDSVWQSFSKKEGVFLIAGSWLAPDLKAGMKDDVKFILPPKSENVDKTQTTGGTGLPFTISTKAKDKNVAAAYIDFITNQDAMKVLAETGNVPINNTASYVGAKTDVTADVLTAFEELTTKGNVLPYMNYASPTMDKDLGAALQSLLAGESTPEKFIETMEGHYTKAIQR</sequence>
<evidence type="ECO:0000313" key="7">
    <source>
        <dbReference type="EMBL" id="KXB81896.1"/>
    </source>
</evidence>
<reference evidence="7 8" key="1">
    <citation type="submission" date="2016-01" db="EMBL/GenBank/DDBJ databases">
        <authorList>
            <person name="Mitreva M."/>
            <person name="Pepin K.H."/>
            <person name="Mihindukulasuriya K.A."/>
            <person name="Fulton R."/>
            <person name="Fronick C."/>
            <person name="O'Laughlin M."/>
            <person name="Miner T."/>
            <person name="Herter B."/>
            <person name="Rosa B.A."/>
            <person name="Cordes M."/>
            <person name="Tomlinson C."/>
            <person name="Wollam A."/>
            <person name="Palsikar V.B."/>
            <person name="Mardis E.R."/>
            <person name="Wilson R.K."/>
        </authorList>
    </citation>
    <scope>NUCLEOTIDE SEQUENCE [LARGE SCALE GENOMIC DNA]</scope>
    <source>
        <strain evidence="7 8">DNF00696</strain>
    </source>
</reference>
<dbReference type="RefSeq" id="WP_060920068.1">
    <property type="nucleotide sequence ID" value="NZ_KQ960678.1"/>
</dbReference>
<dbReference type="Pfam" id="PF01547">
    <property type="entry name" value="SBP_bac_1"/>
    <property type="match status" value="1"/>
</dbReference>
<evidence type="ECO:0000256" key="2">
    <source>
        <dbReference type="ARBA" id="ARBA00022729"/>
    </source>
</evidence>
<dbReference type="PANTHER" id="PTHR43649:SF33">
    <property type="entry name" value="POLYGALACTURONAN_RHAMNOGALACTURONAN-BINDING PROTEIN YTCQ"/>
    <property type="match status" value="1"/>
</dbReference>
<dbReference type="PROSITE" id="PS51257">
    <property type="entry name" value="PROKAR_LIPOPROTEIN"/>
    <property type="match status" value="1"/>
</dbReference>
<dbReference type="Gene3D" id="3.40.190.10">
    <property type="entry name" value="Periplasmic binding protein-like II"/>
    <property type="match status" value="2"/>
</dbReference>
<feature type="signal peptide" evidence="6">
    <location>
        <begin position="1"/>
        <end position="25"/>
    </location>
</feature>
<evidence type="ECO:0000256" key="1">
    <source>
        <dbReference type="ARBA" id="ARBA00022475"/>
    </source>
</evidence>
<protein>
    <submittedName>
        <fullName evidence="7">ABC transporter, solute-binding protein</fullName>
    </submittedName>
</protein>
<keyword evidence="1" id="KW-1003">Cell membrane</keyword>
<feature type="chain" id="PRO_5044233029" evidence="6">
    <location>
        <begin position="26"/>
        <end position="452"/>
    </location>
</feature>
<keyword evidence="2 6" id="KW-0732">Signal</keyword>
<organism evidence="7 8">
    <name type="scientific">Varibaculum cambriense</name>
    <dbReference type="NCBI Taxonomy" id="184870"/>
    <lineage>
        <taxon>Bacteria</taxon>
        <taxon>Bacillati</taxon>
        <taxon>Actinomycetota</taxon>
        <taxon>Actinomycetes</taxon>
        <taxon>Actinomycetales</taxon>
        <taxon>Actinomycetaceae</taxon>
        <taxon>Varibaculum</taxon>
    </lineage>
</organism>
<accession>A0AB34X1N5</accession>
<dbReference type="PANTHER" id="PTHR43649">
    <property type="entry name" value="ARABINOSE-BINDING PROTEIN-RELATED"/>
    <property type="match status" value="1"/>
</dbReference>
<dbReference type="AlphaFoldDB" id="A0AB34X1N5"/>
<evidence type="ECO:0000256" key="6">
    <source>
        <dbReference type="SAM" id="SignalP"/>
    </source>
</evidence>
<evidence type="ECO:0000313" key="8">
    <source>
        <dbReference type="Proteomes" id="UP000070572"/>
    </source>
</evidence>
<evidence type="ECO:0000256" key="4">
    <source>
        <dbReference type="ARBA" id="ARBA00023139"/>
    </source>
</evidence>
<comment type="caution">
    <text evidence="7">The sequence shown here is derived from an EMBL/GenBank/DDBJ whole genome shotgun (WGS) entry which is preliminary data.</text>
</comment>